<evidence type="ECO:0000313" key="9">
    <source>
        <dbReference type="Proteomes" id="UP000619260"/>
    </source>
</evidence>
<evidence type="ECO:0000256" key="3">
    <source>
        <dbReference type="ARBA" id="ARBA00022475"/>
    </source>
</evidence>
<evidence type="ECO:0000256" key="6">
    <source>
        <dbReference type="ARBA" id="ARBA00023136"/>
    </source>
</evidence>
<evidence type="ECO:0000256" key="2">
    <source>
        <dbReference type="ARBA" id="ARBA00011006"/>
    </source>
</evidence>
<evidence type="ECO:0000313" key="8">
    <source>
        <dbReference type="EMBL" id="GIJ52153.1"/>
    </source>
</evidence>
<keyword evidence="5 7" id="KW-1133">Transmembrane helix</keyword>
<protein>
    <submittedName>
        <fullName evidence="8">Transglycosylase</fullName>
    </submittedName>
</protein>
<keyword evidence="9" id="KW-1185">Reference proteome</keyword>
<sequence length="95" mass="9878">MELTLFGIITALIVGLIVGALGRLVVPGRQNMPIWLTMVIGVVAALLGTVVARALGIATETNGIDWMELLVQVLLAAVGVALVAGIGGRGRRSYR</sequence>
<feature type="transmembrane region" description="Helical" evidence="7">
    <location>
        <begin position="33"/>
        <end position="57"/>
    </location>
</feature>
<dbReference type="PANTHER" id="PTHR33884:SF3">
    <property type="entry name" value="UPF0410 PROTEIN YMGE"/>
    <property type="match status" value="1"/>
</dbReference>
<dbReference type="AlphaFoldDB" id="A0A8J4DWE0"/>
<comment type="similarity">
    <text evidence="2">Belongs to the UPF0410 family.</text>
</comment>
<evidence type="ECO:0000256" key="5">
    <source>
        <dbReference type="ARBA" id="ARBA00022989"/>
    </source>
</evidence>
<gene>
    <name evidence="8" type="ORF">Val02_90390</name>
</gene>
<dbReference type="EMBL" id="BOPF01000066">
    <property type="protein sequence ID" value="GIJ52153.1"/>
    <property type="molecule type" value="Genomic_DNA"/>
</dbReference>
<comment type="caution">
    <text evidence="8">The sequence shown here is derived from an EMBL/GenBank/DDBJ whole genome shotgun (WGS) entry which is preliminary data.</text>
</comment>
<feature type="transmembrane region" description="Helical" evidence="7">
    <location>
        <begin position="6"/>
        <end position="26"/>
    </location>
</feature>
<proteinExistence type="inferred from homology"/>
<evidence type="ECO:0000256" key="1">
    <source>
        <dbReference type="ARBA" id="ARBA00004651"/>
    </source>
</evidence>
<keyword evidence="3" id="KW-1003">Cell membrane</keyword>
<keyword evidence="6 7" id="KW-0472">Membrane</keyword>
<dbReference type="GO" id="GO:0005886">
    <property type="term" value="C:plasma membrane"/>
    <property type="evidence" value="ECO:0007669"/>
    <property type="project" value="UniProtKB-SubCell"/>
</dbReference>
<dbReference type="Proteomes" id="UP000619260">
    <property type="component" value="Unassembled WGS sequence"/>
</dbReference>
<reference evidence="8" key="1">
    <citation type="submission" date="2021-01" db="EMBL/GenBank/DDBJ databases">
        <title>Whole genome shotgun sequence of Virgisporangium aliadipatigenens NBRC 105644.</title>
        <authorList>
            <person name="Komaki H."/>
            <person name="Tamura T."/>
        </authorList>
    </citation>
    <scope>NUCLEOTIDE SEQUENCE</scope>
    <source>
        <strain evidence="8">NBRC 105644</strain>
    </source>
</reference>
<feature type="transmembrane region" description="Helical" evidence="7">
    <location>
        <begin position="69"/>
        <end position="88"/>
    </location>
</feature>
<keyword evidence="4 7" id="KW-0812">Transmembrane</keyword>
<accession>A0A8J4DWE0</accession>
<evidence type="ECO:0000256" key="4">
    <source>
        <dbReference type="ARBA" id="ARBA00022692"/>
    </source>
</evidence>
<evidence type="ECO:0000256" key="7">
    <source>
        <dbReference type="SAM" id="Phobius"/>
    </source>
</evidence>
<dbReference type="InterPro" id="IPR007341">
    <property type="entry name" value="Transgly_assoc"/>
</dbReference>
<dbReference type="PANTHER" id="PTHR33884">
    <property type="entry name" value="UPF0410 PROTEIN YMGE"/>
    <property type="match status" value="1"/>
</dbReference>
<name>A0A8J4DWE0_9ACTN</name>
<dbReference type="RefSeq" id="WP_203905551.1">
    <property type="nucleotide sequence ID" value="NZ_BOPF01000066.1"/>
</dbReference>
<comment type="subcellular location">
    <subcellularLocation>
        <location evidence="1">Cell membrane</location>
        <topology evidence="1">Multi-pass membrane protein</topology>
    </subcellularLocation>
</comment>
<organism evidence="8 9">
    <name type="scientific">Virgisporangium aliadipatigenens</name>
    <dbReference type="NCBI Taxonomy" id="741659"/>
    <lineage>
        <taxon>Bacteria</taxon>
        <taxon>Bacillati</taxon>
        <taxon>Actinomycetota</taxon>
        <taxon>Actinomycetes</taxon>
        <taxon>Micromonosporales</taxon>
        <taxon>Micromonosporaceae</taxon>
        <taxon>Virgisporangium</taxon>
    </lineage>
</organism>